<dbReference type="RefSeq" id="XP_062630254.1">
    <property type="nucleotide sequence ID" value="XM_062774270.1"/>
</dbReference>
<feature type="chain" id="PRO_5042116338" description="Selenoprotein O" evidence="1">
    <location>
        <begin position="27"/>
        <end position="341"/>
    </location>
</feature>
<keyword evidence="1" id="KW-0732">Signal</keyword>
<dbReference type="GeneID" id="87810921"/>
<reference evidence="2" key="1">
    <citation type="submission" date="2023-10" db="EMBL/GenBank/DDBJ databases">
        <authorList>
            <person name="Noh H."/>
        </authorList>
    </citation>
    <scope>NUCLEOTIDE SEQUENCE</scope>
    <source>
        <strain evidence="2">DUCC4014</strain>
    </source>
</reference>
<feature type="signal peptide" evidence="1">
    <location>
        <begin position="1"/>
        <end position="26"/>
    </location>
</feature>
<sequence length="341" mass="36907">MRPLVGATAVAAVTLALVAMWRRAPAPGPQHAALTRLIASLDALADPYALSVDHNGALVVQILDPPPEPEDESYKDMLTRWDWLARFNTALEAETDALDGYVVTYAVGQRVPHKPDAVLNAGLSPRPGRFTSRAAAREWFPALLDDGKCRGVDDGEHEGDAHPDAADAADAGFRAAYAEHKGNFTSPAWRALQRAELQNMLDCLDRSGTLYELLVGKWGELAICPFGPDEEAEAGDGDEDEAHVPQRVHNALSCISPYVSAGVMQSYREYESRRVKRGVAGRGRYDPDDIFAAGLSFEPGNHPLSPEDVEERRREAALHADEEVYTCSCSAGGCGNVVMGE</sequence>
<evidence type="ECO:0000313" key="3">
    <source>
        <dbReference type="Proteomes" id="UP000827549"/>
    </source>
</evidence>
<dbReference type="AlphaFoldDB" id="A0AAF0YCI5"/>
<evidence type="ECO:0008006" key="4">
    <source>
        <dbReference type="Google" id="ProtNLM"/>
    </source>
</evidence>
<dbReference type="EMBL" id="CP086718">
    <property type="protein sequence ID" value="WOO84228.1"/>
    <property type="molecule type" value="Genomic_DNA"/>
</dbReference>
<accession>A0AAF0YCI5</accession>
<name>A0AAF0YCI5_9TREE</name>
<organism evidence="2 3">
    <name type="scientific">Vanrija pseudolonga</name>
    <dbReference type="NCBI Taxonomy" id="143232"/>
    <lineage>
        <taxon>Eukaryota</taxon>
        <taxon>Fungi</taxon>
        <taxon>Dikarya</taxon>
        <taxon>Basidiomycota</taxon>
        <taxon>Agaricomycotina</taxon>
        <taxon>Tremellomycetes</taxon>
        <taxon>Trichosporonales</taxon>
        <taxon>Trichosporonaceae</taxon>
        <taxon>Vanrija</taxon>
    </lineage>
</organism>
<dbReference type="Proteomes" id="UP000827549">
    <property type="component" value="Chromosome 5"/>
</dbReference>
<evidence type="ECO:0000313" key="2">
    <source>
        <dbReference type="EMBL" id="WOO84228.1"/>
    </source>
</evidence>
<evidence type="ECO:0000256" key="1">
    <source>
        <dbReference type="SAM" id="SignalP"/>
    </source>
</evidence>
<keyword evidence="3" id="KW-1185">Reference proteome</keyword>
<proteinExistence type="predicted"/>
<gene>
    <name evidence="2" type="ORF">LOC62_05G007750</name>
</gene>
<protein>
    <recommendedName>
        <fullName evidence="4">Selenoprotein O</fullName>
    </recommendedName>
</protein>